<organism evidence="2 3">
    <name type="scientific">Lentithecium fluviatile CBS 122367</name>
    <dbReference type="NCBI Taxonomy" id="1168545"/>
    <lineage>
        <taxon>Eukaryota</taxon>
        <taxon>Fungi</taxon>
        <taxon>Dikarya</taxon>
        <taxon>Ascomycota</taxon>
        <taxon>Pezizomycotina</taxon>
        <taxon>Dothideomycetes</taxon>
        <taxon>Pleosporomycetidae</taxon>
        <taxon>Pleosporales</taxon>
        <taxon>Massarineae</taxon>
        <taxon>Lentitheciaceae</taxon>
        <taxon>Lentithecium</taxon>
    </lineage>
</organism>
<evidence type="ECO:0000313" key="2">
    <source>
        <dbReference type="EMBL" id="KAF2676265.1"/>
    </source>
</evidence>
<keyword evidence="3" id="KW-1185">Reference proteome</keyword>
<dbReference type="AlphaFoldDB" id="A0A6G1IDR0"/>
<feature type="region of interest" description="Disordered" evidence="1">
    <location>
        <begin position="423"/>
        <end position="491"/>
    </location>
</feature>
<name>A0A6G1IDR0_9PLEO</name>
<dbReference type="Proteomes" id="UP000799291">
    <property type="component" value="Unassembled WGS sequence"/>
</dbReference>
<sequence>MSFAARLPSVTVAVVPILSQPFRVSLRSLQWLNRRLPLRVPPAALQCRALHLYKTSRAKTVLGMHKVLPFEIYVPPPLSQSEHRINILDDARKQVIAKDITLQEAYEKYVEPGKALWMAETLPKTLRLDDVEKLQADKTADEINNYVVMKAYSTQAHVKIDPCKYTNDEKTEVLQYGPLKEVHILCISPVEYHRLMLDKAYRFIEGGCPVEFSIRARNAKVPKKVKLVPDSKDRWPWLHNHFPHLRPDFILKAMPKGTQYLIDPVSDGRTVQFALALPSKTSQMNLTQRLLKVRKAVIDSVQQGRQGELPMALRAGLIHAGNTNYTVESSRPRAALKPYRSGDDELRWGSDSLGALSEARREKLSGFKYTLPEDRYMETRKGHAESTGDERDARRAAQIGHILSQQLAPSDFGVEEVISEALDAKGRPKMKRRPAVQETRGPSSFAPKGKRGPSNSAPKGKRGPSNVAPQGEREPSHFRPWEGRGSQRRES</sequence>
<dbReference type="EMBL" id="MU005637">
    <property type="protein sequence ID" value="KAF2676265.1"/>
    <property type="molecule type" value="Genomic_DNA"/>
</dbReference>
<reference evidence="2" key="1">
    <citation type="journal article" date="2020" name="Stud. Mycol.">
        <title>101 Dothideomycetes genomes: a test case for predicting lifestyles and emergence of pathogens.</title>
        <authorList>
            <person name="Haridas S."/>
            <person name="Albert R."/>
            <person name="Binder M."/>
            <person name="Bloem J."/>
            <person name="Labutti K."/>
            <person name="Salamov A."/>
            <person name="Andreopoulos B."/>
            <person name="Baker S."/>
            <person name="Barry K."/>
            <person name="Bills G."/>
            <person name="Bluhm B."/>
            <person name="Cannon C."/>
            <person name="Castanera R."/>
            <person name="Culley D."/>
            <person name="Daum C."/>
            <person name="Ezra D."/>
            <person name="Gonzalez J."/>
            <person name="Henrissat B."/>
            <person name="Kuo A."/>
            <person name="Liang C."/>
            <person name="Lipzen A."/>
            <person name="Lutzoni F."/>
            <person name="Magnuson J."/>
            <person name="Mondo S."/>
            <person name="Nolan M."/>
            <person name="Ohm R."/>
            <person name="Pangilinan J."/>
            <person name="Park H.-J."/>
            <person name="Ramirez L."/>
            <person name="Alfaro M."/>
            <person name="Sun H."/>
            <person name="Tritt A."/>
            <person name="Yoshinaga Y."/>
            <person name="Zwiers L.-H."/>
            <person name="Turgeon B."/>
            <person name="Goodwin S."/>
            <person name="Spatafora J."/>
            <person name="Crous P."/>
            <person name="Grigoriev I."/>
        </authorList>
    </citation>
    <scope>NUCLEOTIDE SEQUENCE</scope>
    <source>
        <strain evidence="2">CBS 122367</strain>
    </source>
</reference>
<proteinExistence type="predicted"/>
<evidence type="ECO:0000313" key="3">
    <source>
        <dbReference type="Proteomes" id="UP000799291"/>
    </source>
</evidence>
<evidence type="ECO:0000256" key="1">
    <source>
        <dbReference type="SAM" id="MobiDB-lite"/>
    </source>
</evidence>
<accession>A0A6G1IDR0</accession>
<gene>
    <name evidence="2" type="ORF">K458DRAFT_424881</name>
</gene>
<feature type="compositionally biased region" description="Basic and acidic residues" evidence="1">
    <location>
        <begin position="471"/>
        <end position="491"/>
    </location>
</feature>
<protein>
    <submittedName>
        <fullName evidence="2">Uncharacterized protein</fullName>
    </submittedName>
</protein>
<dbReference type="OrthoDB" id="3792666at2759"/>